<dbReference type="InterPro" id="IPR012337">
    <property type="entry name" value="RNaseH-like_sf"/>
</dbReference>
<keyword evidence="4" id="KW-1185">Reference proteome</keyword>
<dbReference type="Proteomes" id="UP000813463">
    <property type="component" value="Chromosome 3"/>
</dbReference>
<dbReference type="InterPro" id="IPR026960">
    <property type="entry name" value="RVT-Znf"/>
</dbReference>
<proteinExistence type="predicted"/>
<protein>
    <recommendedName>
        <fullName evidence="6">RNase H type-1 domain-containing protein</fullName>
    </recommendedName>
</protein>
<dbReference type="Pfam" id="PF13456">
    <property type="entry name" value="RVT_3"/>
    <property type="match status" value="1"/>
</dbReference>
<dbReference type="InterPro" id="IPR036397">
    <property type="entry name" value="RNaseH_sf"/>
</dbReference>
<dbReference type="PANTHER" id="PTHR33116">
    <property type="entry name" value="REVERSE TRANSCRIPTASE ZINC-BINDING DOMAIN-CONTAINING PROTEIN-RELATED-RELATED"/>
    <property type="match status" value="1"/>
</dbReference>
<dbReference type="InterPro" id="IPR002156">
    <property type="entry name" value="RNaseH_domain"/>
</dbReference>
<dbReference type="PANTHER" id="PTHR33116:SF78">
    <property type="entry name" value="OS12G0587133 PROTEIN"/>
    <property type="match status" value="1"/>
</dbReference>
<evidence type="ECO:0008006" key="6">
    <source>
        <dbReference type="Google" id="ProtNLM"/>
    </source>
</evidence>
<reference evidence="4" key="1">
    <citation type="journal article" date="2021" name="Nat. Commun.">
        <title>Genomic analyses provide insights into spinach domestication and the genetic basis of agronomic traits.</title>
        <authorList>
            <person name="Cai X."/>
            <person name="Sun X."/>
            <person name="Xu C."/>
            <person name="Sun H."/>
            <person name="Wang X."/>
            <person name="Ge C."/>
            <person name="Zhang Z."/>
            <person name="Wang Q."/>
            <person name="Fei Z."/>
            <person name="Jiao C."/>
            <person name="Wang Q."/>
        </authorList>
    </citation>
    <scope>NUCLEOTIDE SEQUENCE [LARGE SCALE GENOMIC DNA]</scope>
    <source>
        <strain evidence="4">cv. Varoflay</strain>
    </source>
</reference>
<dbReference type="GeneID" id="110801071"/>
<name>A0A9R0J713_SPIOL</name>
<sequence length="626" mass="72499">MEITLKSDIGTYLGSPISFSTSKTKDFQFLCDKMTSRISSWSASTLTQAGKLILMNGILASLCNHILSIFLLQKKITNSLDSMIKKFFWRAKGKEHAIHWRNKLILENPKGMGGLGIRNVAMFNRAMLYKYAWRCEAQKESILSRMYKAKYGTLPLQAGGKRVTKPHWSWGFKGMCKVAMEFHKGTRWKLGNGRNINTEGDLWADNQEVKFKANTNDQVRKDFSKVESLIDWNKREWNQNLIWNNFPRMDAQRILNSYIPENGKDDEQRWSHTKSGQYSVKTGYGFLVSQSDDHKKYQEDSKIWKTLWVINTLHKWKVFMWKVCNNALPTKTNINQRGIYVDPVCVFCNKEEETASHVFRDCEWSSRMWQSCPLGINTRAGSTTTIQEWVKNWIRQLSRDDAPYYDSTNIFFAGFWAIWKHRNEIIFRGVEPSPITILETLHHWTNTSQKAAHNRVDRSGRTTTTSTRNEEENTVSIGNNEIGETTLYANVDGAWKMDKKCKDKSYAGIGWRIYNNITNTTIHTMSMPIRCTSAADAEARGILHLLKWLIDKEYKEVIVNTDCRVLIRYIETVQEAPTNLRNLIEDIRKLGNNFSFCKINFTSRQATLDAHKLAIQARITGLQESF</sequence>
<dbReference type="Pfam" id="PF13966">
    <property type="entry name" value="zf-RVT"/>
    <property type="match status" value="1"/>
</dbReference>
<reference evidence="5" key="2">
    <citation type="submission" date="2025-08" db="UniProtKB">
        <authorList>
            <consortium name="RefSeq"/>
        </authorList>
    </citation>
    <scope>IDENTIFICATION</scope>
    <source>
        <tissue evidence="5">Leaf</tissue>
    </source>
</reference>
<gene>
    <name evidence="5" type="primary">LOC110801071</name>
</gene>
<feature type="domain" description="RNase H type-1" evidence="2">
    <location>
        <begin position="490"/>
        <end position="615"/>
    </location>
</feature>
<dbReference type="GO" id="GO:0004523">
    <property type="term" value="F:RNA-DNA hybrid ribonuclease activity"/>
    <property type="evidence" value="ECO:0007669"/>
    <property type="project" value="InterPro"/>
</dbReference>
<dbReference type="CDD" id="cd06222">
    <property type="entry name" value="RNase_H_like"/>
    <property type="match status" value="1"/>
</dbReference>
<dbReference type="GO" id="GO:0003676">
    <property type="term" value="F:nucleic acid binding"/>
    <property type="evidence" value="ECO:0007669"/>
    <property type="project" value="InterPro"/>
</dbReference>
<dbReference type="RefSeq" id="XP_021862081.2">
    <property type="nucleotide sequence ID" value="XM_022006389.2"/>
</dbReference>
<evidence type="ECO:0000313" key="5">
    <source>
        <dbReference type="RefSeq" id="XP_021862081.2"/>
    </source>
</evidence>
<feature type="region of interest" description="Disordered" evidence="1">
    <location>
        <begin position="449"/>
        <end position="473"/>
    </location>
</feature>
<evidence type="ECO:0000259" key="3">
    <source>
        <dbReference type="Pfam" id="PF13966"/>
    </source>
</evidence>
<evidence type="ECO:0000259" key="2">
    <source>
        <dbReference type="Pfam" id="PF13456"/>
    </source>
</evidence>
<feature type="domain" description="Reverse transcriptase zinc-binding" evidence="3">
    <location>
        <begin position="278"/>
        <end position="369"/>
    </location>
</feature>
<dbReference type="AlphaFoldDB" id="A0A9R0J713"/>
<accession>A0A9R0J713</accession>
<evidence type="ECO:0000256" key="1">
    <source>
        <dbReference type="SAM" id="MobiDB-lite"/>
    </source>
</evidence>
<dbReference type="KEGG" id="soe:110801071"/>
<dbReference type="SUPFAM" id="SSF53098">
    <property type="entry name" value="Ribonuclease H-like"/>
    <property type="match status" value="1"/>
</dbReference>
<dbReference type="Gene3D" id="3.30.420.10">
    <property type="entry name" value="Ribonuclease H-like superfamily/Ribonuclease H"/>
    <property type="match status" value="1"/>
</dbReference>
<organism evidence="4 5">
    <name type="scientific">Spinacia oleracea</name>
    <name type="common">Spinach</name>
    <dbReference type="NCBI Taxonomy" id="3562"/>
    <lineage>
        <taxon>Eukaryota</taxon>
        <taxon>Viridiplantae</taxon>
        <taxon>Streptophyta</taxon>
        <taxon>Embryophyta</taxon>
        <taxon>Tracheophyta</taxon>
        <taxon>Spermatophyta</taxon>
        <taxon>Magnoliopsida</taxon>
        <taxon>eudicotyledons</taxon>
        <taxon>Gunneridae</taxon>
        <taxon>Pentapetalae</taxon>
        <taxon>Caryophyllales</taxon>
        <taxon>Chenopodiaceae</taxon>
        <taxon>Chenopodioideae</taxon>
        <taxon>Anserineae</taxon>
        <taxon>Spinacia</taxon>
    </lineage>
</organism>
<evidence type="ECO:0000313" key="4">
    <source>
        <dbReference type="Proteomes" id="UP000813463"/>
    </source>
</evidence>
<dbReference type="InterPro" id="IPR044730">
    <property type="entry name" value="RNase_H-like_dom_plant"/>
</dbReference>